<name>A0A914R6B8_PAREQ</name>
<reference evidence="2" key="1">
    <citation type="submission" date="2022-11" db="UniProtKB">
        <authorList>
            <consortium name="WormBaseParasite"/>
        </authorList>
    </citation>
    <scope>IDENTIFICATION</scope>
</reference>
<evidence type="ECO:0000313" key="1">
    <source>
        <dbReference type="Proteomes" id="UP000887564"/>
    </source>
</evidence>
<dbReference type="Gene3D" id="1.20.1440.160">
    <property type="entry name" value="Tumor necrosis factor alpha-induced protein 8-like"/>
    <property type="match status" value="1"/>
</dbReference>
<keyword evidence="1" id="KW-1185">Reference proteome</keyword>
<evidence type="ECO:0000313" key="2">
    <source>
        <dbReference type="WBParaSite" id="PEQ_0000199101-mRNA-1"/>
    </source>
</evidence>
<sequence length="258" mass="29601">MSRQVEAAVPITLWRFLRAKRKTFRYFASDITAGILHHSQAYSGKLVVKLSVVARGEHFAVEQQSQLAIVQRQVHHLCLTVLSFGKHIFPKIASFVEVAFRLMEQLLDSFFRVDGEHSALLSQVTDFIPENCSIFWIEWHRRLHSIAFKNQFIGGARINSRRLTRSHQLLFNLNSESGREQSSCNENTHLLPLENGSRHHFSGNRLTAIVSLVSAAIRRDKKGSSSSTLLRNHSLRTTHESNYAGNWNTHKIFEENER</sequence>
<accession>A0A914R6B8</accession>
<dbReference type="AlphaFoldDB" id="A0A914R6B8"/>
<organism evidence="1 2">
    <name type="scientific">Parascaris equorum</name>
    <name type="common">Equine roundworm</name>
    <dbReference type="NCBI Taxonomy" id="6256"/>
    <lineage>
        <taxon>Eukaryota</taxon>
        <taxon>Metazoa</taxon>
        <taxon>Ecdysozoa</taxon>
        <taxon>Nematoda</taxon>
        <taxon>Chromadorea</taxon>
        <taxon>Rhabditida</taxon>
        <taxon>Spirurina</taxon>
        <taxon>Ascaridomorpha</taxon>
        <taxon>Ascaridoidea</taxon>
        <taxon>Ascarididae</taxon>
        <taxon>Parascaris</taxon>
    </lineage>
</organism>
<dbReference type="Proteomes" id="UP000887564">
    <property type="component" value="Unplaced"/>
</dbReference>
<protein>
    <submittedName>
        <fullName evidence="2">Uncharacterized protein</fullName>
    </submittedName>
</protein>
<proteinExistence type="predicted"/>
<dbReference type="WBParaSite" id="PEQ_0000199101-mRNA-1">
    <property type="protein sequence ID" value="PEQ_0000199101-mRNA-1"/>
    <property type="gene ID" value="PEQ_0000199101"/>
</dbReference>
<dbReference type="InterPro" id="IPR038355">
    <property type="entry name" value="TNFAIP8_sf"/>
</dbReference>